<keyword evidence="2" id="KW-1185">Reference proteome</keyword>
<evidence type="ECO:0000313" key="2">
    <source>
        <dbReference type="Proteomes" id="UP001601992"/>
    </source>
</evidence>
<comment type="caution">
    <text evidence="1">The sequence shown here is derived from an EMBL/GenBank/DDBJ whole genome shotgun (WGS) entry which is preliminary data.</text>
</comment>
<sequence length="141" mass="15246">MADDAERLAGGELRGEDAARVRIDARILHRAVTAGQVNHAVVLETDNGQLQRRAHRLGGSDDGLQIECSLFTSGHGRARLMSTVLDPLTEEDEVRQRAGIGAPGSNDILGLLEQLVPGAVDRVARQRVSRGVSRRPPPLCW</sequence>
<dbReference type="EMBL" id="JBIAQY010000043">
    <property type="protein sequence ID" value="MFF3575226.1"/>
    <property type="molecule type" value="Genomic_DNA"/>
</dbReference>
<name>A0ABW6SJA4_9NOCA</name>
<protein>
    <submittedName>
        <fullName evidence="1">Uncharacterized protein</fullName>
    </submittedName>
</protein>
<accession>A0ABW6SJA4</accession>
<reference evidence="1 2" key="1">
    <citation type="submission" date="2024-10" db="EMBL/GenBank/DDBJ databases">
        <title>The Natural Products Discovery Center: Release of the First 8490 Sequenced Strains for Exploring Actinobacteria Biosynthetic Diversity.</title>
        <authorList>
            <person name="Kalkreuter E."/>
            <person name="Kautsar S.A."/>
            <person name="Yang D."/>
            <person name="Bader C.D."/>
            <person name="Teijaro C.N."/>
            <person name="Fluegel L."/>
            <person name="Davis C.M."/>
            <person name="Simpson J.R."/>
            <person name="Lauterbach L."/>
            <person name="Steele A.D."/>
            <person name="Gui C."/>
            <person name="Meng S."/>
            <person name="Li G."/>
            <person name="Viehrig K."/>
            <person name="Ye F."/>
            <person name="Su P."/>
            <person name="Kiefer A.F."/>
            <person name="Nichols A."/>
            <person name="Cepeda A.J."/>
            <person name="Yan W."/>
            <person name="Fan B."/>
            <person name="Jiang Y."/>
            <person name="Adhikari A."/>
            <person name="Zheng C.-J."/>
            <person name="Schuster L."/>
            <person name="Cowan T.M."/>
            <person name="Smanski M.J."/>
            <person name="Chevrette M.G."/>
            <person name="De Carvalho L.P.S."/>
            <person name="Shen B."/>
        </authorList>
    </citation>
    <scope>NUCLEOTIDE SEQUENCE [LARGE SCALE GENOMIC DNA]</scope>
    <source>
        <strain evidence="1 2">NPDC002593</strain>
    </source>
</reference>
<dbReference type="RefSeq" id="WP_157186827.1">
    <property type="nucleotide sequence ID" value="NZ_JBIAQY010000043.1"/>
</dbReference>
<dbReference type="Proteomes" id="UP001601992">
    <property type="component" value="Unassembled WGS sequence"/>
</dbReference>
<organism evidence="1 2">
    <name type="scientific">Nocardia jiangxiensis</name>
    <dbReference type="NCBI Taxonomy" id="282685"/>
    <lineage>
        <taxon>Bacteria</taxon>
        <taxon>Bacillati</taxon>
        <taxon>Actinomycetota</taxon>
        <taxon>Actinomycetes</taxon>
        <taxon>Mycobacteriales</taxon>
        <taxon>Nocardiaceae</taxon>
        <taxon>Nocardia</taxon>
    </lineage>
</organism>
<evidence type="ECO:0000313" key="1">
    <source>
        <dbReference type="EMBL" id="MFF3575226.1"/>
    </source>
</evidence>
<gene>
    <name evidence="1" type="ORF">ACFYXQ_46600</name>
</gene>
<proteinExistence type="predicted"/>